<reference evidence="2" key="1">
    <citation type="journal article" date="2023" name="Science">
        <title>Genome structures resolve the early diversification of teleost fishes.</title>
        <authorList>
            <person name="Parey E."/>
            <person name="Louis A."/>
            <person name="Montfort J."/>
            <person name="Bouchez O."/>
            <person name="Roques C."/>
            <person name="Iampietro C."/>
            <person name="Lluch J."/>
            <person name="Castinel A."/>
            <person name="Donnadieu C."/>
            <person name="Desvignes T."/>
            <person name="Floi Bucao C."/>
            <person name="Jouanno E."/>
            <person name="Wen M."/>
            <person name="Mejri S."/>
            <person name="Dirks R."/>
            <person name="Jansen H."/>
            <person name="Henkel C."/>
            <person name="Chen W.J."/>
            <person name="Zahm M."/>
            <person name="Cabau C."/>
            <person name="Klopp C."/>
            <person name="Thompson A.W."/>
            <person name="Robinson-Rechavi M."/>
            <person name="Braasch I."/>
            <person name="Lecointre G."/>
            <person name="Bobe J."/>
            <person name="Postlethwait J.H."/>
            <person name="Berthelot C."/>
            <person name="Roest Crollius H."/>
            <person name="Guiguen Y."/>
        </authorList>
    </citation>
    <scope>NUCLEOTIDE SEQUENCE</scope>
    <source>
        <strain evidence="2">WJC10195</strain>
    </source>
</reference>
<evidence type="ECO:0000256" key="1">
    <source>
        <dbReference type="SAM" id="MobiDB-lite"/>
    </source>
</evidence>
<sequence length="144" mass="15386">MREREEDLAPSTGEAEECSNWGVPACRGPRRGRHPPPIGGTGEDLFSATLGCLPPQTLKRGPGPGQAGPLLFNKDGSGAFPTALIYSQTSARWLHSSTGPQKNRAGEAVLSAARRTRNAIANTLRRLRPSKRSPGKAAPVTFRF</sequence>
<feature type="region of interest" description="Disordered" evidence="1">
    <location>
        <begin position="1"/>
        <end position="74"/>
    </location>
</feature>
<protein>
    <submittedName>
        <fullName evidence="2">Uncharacterized protein</fullName>
    </submittedName>
</protein>
<dbReference type="EMBL" id="JAINUF010000006">
    <property type="protein sequence ID" value="KAJ8357648.1"/>
    <property type="molecule type" value="Genomic_DNA"/>
</dbReference>
<name>A0A9Q1FG39_SYNKA</name>
<evidence type="ECO:0000313" key="2">
    <source>
        <dbReference type="EMBL" id="KAJ8357648.1"/>
    </source>
</evidence>
<accession>A0A9Q1FG39</accession>
<evidence type="ECO:0000313" key="3">
    <source>
        <dbReference type="Proteomes" id="UP001152622"/>
    </source>
</evidence>
<dbReference type="Proteomes" id="UP001152622">
    <property type="component" value="Chromosome 6"/>
</dbReference>
<keyword evidence="3" id="KW-1185">Reference proteome</keyword>
<comment type="caution">
    <text evidence="2">The sequence shown here is derived from an EMBL/GenBank/DDBJ whole genome shotgun (WGS) entry which is preliminary data.</text>
</comment>
<organism evidence="2 3">
    <name type="scientific">Synaphobranchus kaupii</name>
    <name type="common">Kaup's arrowtooth eel</name>
    <dbReference type="NCBI Taxonomy" id="118154"/>
    <lineage>
        <taxon>Eukaryota</taxon>
        <taxon>Metazoa</taxon>
        <taxon>Chordata</taxon>
        <taxon>Craniata</taxon>
        <taxon>Vertebrata</taxon>
        <taxon>Euteleostomi</taxon>
        <taxon>Actinopterygii</taxon>
        <taxon>Neopterygii</taxon>
        <taxon>Teleostei</taxon>
        <taxon>Anguilliformes</taxon>
        <taxon>Synaphobranchidae</taxon>
        <taxon>Synaphobranchus</taxon>
    </lineage>
</organism>
<proteinExistence type="predicted"/>
<dbReference type="AlphaFoldDB" id="A0A9Q1FG39"/>
<gene>
    <name evidence="2" type="ORF">SKAU_G00204420</name>
</gene>